<organism evidence="3 4">
    <name type="scientific">Ruminiclostridium papyrosolvens DSM 2782</name>
    <dbReference type="NCBI Taxonomy" id="588581"/>
    <lineage>
        <taxon>Bacteria</taxon>
        <taxon>Bacillati</taxon>
        <taxon>Bacillota</taxon>
        <taxon>Clostridia</taxon>
        <taxon>Eubacteriales</taxon>
        <taxon>Oscillospiraceae</taxon>
        <taxon>Ruminiclostridium</taxon>
    </lineage>
</organism>
<dbReference type="EMBL" id="ACXX02000001">
    <property type="protein sequence ID" value="EGD49568.1"/>
    <property type="molecule type" value="Genomic_DNA"/>
</dbReference>
<dbReference type="eggNOG" id="COG1476">
    <property type="taxonomic scope" value="Bacteria"/>
</dbReference>
<dbReference type="SUPFAM" id="SSF47413">
    <property type="entry name" value="lambda repressor-like DNA-binding domains"/>
    <property type="match status" value="1"/>
</dbReference>
<dbReference type="InterPro" id="IPR010982">
    <property type="entry name" value="Lambda_DNA-bd_dom_sf"/>
</dbReference>
<dbReference type="AlphaFoldDB" id="F1T7X0"/>
<comment type="caution">
    <text evidence="3">The sequence shown here is derived from an EMBL/GenBank/DDBJ whole genome shotgun (WGS) entry which is preliminary data.</text>
</comment>
<reference evidence="3" key="2">
    <citation type="submission" date="2011-01" db="EMBL/GenBank/DDBJ databases">
        <title>The Non-contiguous Finished genome of Clostridium papyrosolvens.</title>
        <authorList>
            <person name="Lucas S."/>
            <person name="Copeland A."/>
            <person name="Lapidus A."/>
            <person name="Cheng J.-F."/>
            <person name="Goodwin L."/>
            <person name="Pitluck S."/>
            <person name="Misra M."/>
            <person name="Chertkov O."/>
            <person name="Detter J.C."/>
            <person name="Han C."/>
            <person name="Tapia R."/>
            <person name="Land M."/>
            <person name="Hauser L."/>
            <person name="Kyrpides N."/>
            <person name="Ivanova N."/>
            <person name="Pagani I."/>
            <person name="Mouttaki H."/>
            <person name="He Z."/>
            <person name="Zhou J."/>
            <person name="Hemme C.L."/>
            <person name="Woyke T."/>
        </authorList>
    </citation>
    <scope>NUCLEOTIDE SEQUENCE [LARGE SCALE GENOMIC DNA]</scope>
    <source>
        <strain evidence="3">DSM 2782</strain>
    </source>
</reference>
<evidence type="ECO:0000313" key="3">
    <source>
        <dbReference type="EMBL" id="EGD49568.1"/>
    </source>
</evidence>
<dbReference type="CDD" id="cd00093">
    <property type="entry name" value="HTH_XRE"/>
    <property type="match status" value="1"/>
</dbReference>
<feature type="domain" description="HTH cro/C1-type" evidence="2">
    <location>
        <begin position="6"/>
        <end position="60"/>
    </location>
</feature>
<dbReference type="Gene3D" id="1.10.260.40">
    <property type="entry name" value="lambda repressor-like DNA-binding domains"/>
    <property type="match status" value="1"/>
</dbReference>
<dbReference type="SMART" id="SM00530">
    <property type="entry name" value="HTH_XRE"/>
    <property type="match status" value="1"/>
</dbReference>
<name>F1T7X0_9FIRM</name>
<evidence type="ECO:0000259" key="2">
    <source>
        <dbReference type="PROSITE" id="PS50943"/>
    </source>
</evidence>
<keyword evidence="1" id="KW-0238">DNA-binding</keyword>
<dbReference type="PANTHER" id="PTHR46558:SF11">
    <property type="entry name" value="HTH-TYPE TRANSCRIPTIONAL REGULATOR XRE"/>
    <property type="match status" value="1"/>
</dbReference>
<dbReference type="STRING" id="588581.Cpap_4004"/>
<keyword evidence="4" id="KW-1185">Reference proteome</keyword>
<protein>
    <submittedName>
        <fullName evidence="3">Helix-turn-helix domain protein</fullName>
    </submittedName>
</protein>
<proteinExistence type="predicted"/>
<dbReference type="PANTHER" id="PTHR46558">
    <property type="entry name" value="TRACRIPTIONAL REGULATORY PROTEIN-RELATED-RELATED"/>
    <property type="match status" value="1"/>
</dbReference>
<reference evidence="3" key="1">
    <citation type="submission" date="2009-07" db="EMBL/GenBank/DDBJ databases">
        <authorList>
            <consortium name="US DOE Joint Genome Institute (JGI-PGF)"/>
            <person name="Lucas S."/>
            <person name="Copeland A."/>
            <person name="Lapidus A."/>
            <person name="Glavina del Rio T."/>
            <person name="Tice H."/>
            <person name="Bruce D."/>
            <person name="Goodwin L."/>
            <person name="Pitluck S."/>
            <person name="Larimer F."/>
            <person name="Land M.L."/>
            <person name="Mouttaki H."/>
            <person name="He Z."/>
            <person name="Zhou J."/>
            <person name="Hemme C.L."/>
        </authorList>
    </citation>
    <scope>NUCLEOTIDE SEQUENCE</scope>
    <source>
        <strain evidence="3">DSM 2782</strain>
    </source>
</reference>
<dbReference type="RefSeq" id="WP_004616381.1">
    <property type="nucleotide sequence ID" value="NZ_ACXX02000001.1"/>
</dbReference>
<accession>F1T7X0</accession>
<sequence length="183" mass="20929">MIGERLAMLRNEKKLTMRAIGKLVGVSDAAWVKYEKNRAEPSIATLCKAAELFNVSLDYLMGRTNIRDPKLVDTANIQNVFLKEFEESTIGDTSKFFYLFETLSGAIGLIKNEKVTEAEFQLLLKMLSDLIIYFNDIHSMKEETSVLNKRVFDYHATTAADMLHDLHRLLELTFITDDSEKQP</sequence>
<dbReference type="Proteomes" id="UP000003860">
    <property type="component" value="Unassembled WGS sequence"/>
</dbReference>
<dbReference type="InterPro" id="IPR001387">
    <property type="entry name" value="Cro/C1-type_HTH"/>
</dbReference>
<evidence type="ECO:0000256" key="1">
    <source>
        <dbReference type="ARBA" id="ARBA00023125"/>
    </source>
</evidence>
<dbReference type="PROSITE" id="PS50943">
    <property type="entry name" value="HTH_CROC1"/>
    <property type="match status" value="1"/>
</dbReference>
<evidence type="ECO:0000313" key="4">
    <source>
        <dbReference type="Proteomes" id="UP000003860"/>
    </source>
</evidence>
<dbReference type="Pfam" id="PF12844">
    <property type="entry name" value="HTH_19"/>
    <property type="match status" value="1"/>
</dbReference>
<gene>
    <name evidence="3" type="ORF">Cpap_4004</name>
</gene>
<dbReference type="GO" id="GO:0003677">
    <property type="term" value="F:DNA binding"/>
    <property type="evidence" value="ECO:0007669"/>
    <property type="project" value="UniProtKB-KW"/>
</dbReference>
<dbReference type="OrthoDB" id="9812239at2"/>